<proteinExistence type="predicted"/>
<dbReference type="RefSeq" id="WP_007935714.1">
    <property type="nucleotide sequence ID" value="NZ_AKVJ01000030.1"/>
</dbReference>
<organism evidence="1 2">
    <name type="scientific">Pelosinus fermentans B4</name>
    <dbReference type="NCBI Taxonomy" id="1149862"/>
    <lineage>
        <taxon>Bacteria</taxon>
        <taxon>Bacillati</taxon>
        <taxon>Bacillota</taxon>
        <taxon>Negativicutes</taxon>
        <taxon>Selenomonadales</taxon>
        <taxon>Sporomusaceae</taxon>
        <taxon>Pelosinus</taxon>
    </lineage>
</organism>
<name>I9LAE6_9FIRM</name>
<sequence length="355" mass="40458">MNFFAKFYRVLSLIIPFVRRVFPLVDSELHYWSTKGIAHACPELKEQALASIANKKFHCQGGSIYSLYPAVHKTDFISLVVALQTISDYLDNLCDNAGITDEQAFRQLHYAMTDALDPSARLKDYYAFYPYKEDGGYLKELVLTCQQKINTLPSYDLVKPNIQKLACLYSELQTYKHLSPSIREEKMLTWIHKHLEHYPQLMPWEFAAATGSTLGMFMLCAAASDKNLTSGTVSKIDSAYFPWISGLHILLDYFIDTAEDQQSGDLNFVAYYTDSSQVISRLTLFIEQAFLQAGTLPDPTFHKLIVQGLLAMYLSDAKANQFKEQIISNTLLKTAGSTTRFLYLLCKFLRFKNKL</sequence>
<protein>
    <recommendedName>
        <fullName evidence="3">Tetraprenyl-beta-curcumene synthase</fullName>
    </recommendedName>
</protein>
<evidence type="ECO:0008006" key="3">
    <source>
        <dbReference type="Google" id="ProtNLM"/>
    </source>
</evidence>
<dbReference type="PATRIC" id="fig|1149862.3.peg.3086"/>
<reference evidence="1 2" key="1">
    <citation type="journal article" date="2012" name="J. Bacteriol.">
        <title>Draft Genome Sequences for Two Metal-Reducing Pelosinus fermentans Strains Isolated from a Cr(VI)-Contaminated Site and for Type Strain R7.</title>
        <authorList>
            <person name="Brown S.D."/>
            <person name="Podar M."/>
            <person name="Klingeman D.M."/>
            <person name="Johnson C.M."/>
            <person name="Yang Z.K."/>
            <person name="Utturkar S.M."/>
            <person name="Land M.L."/>
            <person name="Mosher J.J."/>
            <person name="Hurt R.A.Jr."/>
            <person name="Phelps T.J."/>
            <person name="Palumbo A.V."/>
            <person name="Arkin A.P."/>
            <person name="Hazen T.C."/>
            <person name="Elias D.A."/>
        </authorList>
    </citation>
    <scope>NUCLEOTIDE SEQUENCE [LARGE SCALE GENOMIC DNA]</scope>
    <source>
        <strain evidence="1 2">B4</strain>
    </source>
</reference>
<dbReference type="Pfam" id="PF10776">
    <property type="entry name" value="DUF2600"/>
    <property type="match status" value="1"/>
</dbReference>
<dbReference type="Proteomes" id="UP000004324">
    <property type="component" value="Unassembled WGS sequence"/>
</dbReference>
<keyword evidence="2" id="KW-1185">Reference proteome</keyword>
<dbReference type="OrthoDB" id="2371262at2"/>
<comment type="caution">
    <text evidence="1">The sequence shown here is derived from an EMBL/GenBank/DDBJ whole genome shotgun (WGS) entry which is preliminary data.</text>
</comment>
<evidence type="ECO:0000313" key="1">
    <source>
        <dbReference type="EMBL" id="EIW17369.1"/>
    </source>
</evidence>
<evidence type="ECO:0000313" key="2">
    <source>
        <dbReference type="Proteomes" id="UP000004324"/>
    </source>
</evidence>
<accession>I9LAE6</accession>
<dbReference type="AlphaFoldDB" id="I9LAE6"/>
<dbReference type="InterPro" id="IPR019712">
    <property type="entry name" value="YtpB-like"/>
</dbReference>
<gene>
    <name evidence="1" type="ORF">FB4_4118</name>
</gene>
<dbReference type="EMBL" id="AKVJ01000030">
    <property type="protein sequence ID" value="EIW17369.1"/>
    <property type="molecule type" value="Genomic_DNA"/>
</dbReference>